<protein>
    <submittedName>
        <fullName evidence="1">Uncharacterized protein</fullName>
    </submittedName>
</protein>
<dbReference type="GO" id="GO:0008682">
    <property type="term" value="F:3-demethoxyubiquinol 3-hydroxylase activity"/>
    <property type="evidence" value="ECO:0007669"/>
    <property type="project" value="TreeGrafter"/>
</dbReference>
<gene>
    <name evidence="1" type="ORF">WJX72_003752</name>
</gene>
<dbReference type="PANTHER" id="PTHR11237">
    <property type="entry name" value="COENZYME Q10 BIOSYNTHESIS PROTEIN 7"/>
    <property type="match status" value="1"/>
</dbReference>
<organism evidence="1 2">
    <name type="scientific">[Myrmecia] bisecta</name>
    <dbReference type="NCBI Taxonomy" id="41462"/>
    <lineage>
        <taxon>Eukaryota</taxon>
        <taxon>Viridiplantae</taxon>
        <taxon>Chlorophyta</taxon>
        <taxon>core chlorophytes</taxon>
        <taxon>Trebouxiophyceae</taxon>
        <taxon>Trebouxiales</taxon>
        <taxon>Trebouxiaceae</taxon>
        <taxon>Myrmecia</taxon>
    </lineage>
</organism>
<dbReference type="InterPro" id="IPR011566">
    <property type="entry name" value="Ubq_synth_Coq7"/>
</dbReference>
<keyword evidence="2" id="KW-1185">Reference proteome</keyword>
<reference evidence="1 2" key="1">
    <citation type="journal article" date="2024" name="Nat. Commun.">
        <title>Phylogenomics reveals the evolutionary origins of lichenization in chlorophyte algae.</title>
        <authorList>
            <person name="Puginier C."/>
            <person name="Libourel C."/>
            <person name="Otte J."/>
            <person name="Skaloud P."/>
            <person name="Haon M."/>
            <person name="Grisel S."/>
            <person name="Petersen M."/>
            <person name="Berrin J.G."/>
            <person name="Delaux P.M."/>
            <person name="Dal Grande F."/>
            <person name="Keller J."/>
        </authorList>
    </citation>
    <scope>NUCLEOTIDE SEQUENCE [LARGE SCALE GENOMIC DNA]</scope>
    <source>
        <strain evidence="1 2">SAG 2043</strain>
    </source>
</reference>
<dbReference type="Proteomes" id="UP001489004">
    <property type="component" value="Unassembled WGS sequence"/>
</dbReference>
<evidence type="ECO:0000313" key="1">
    <source>
        <dbReference type="EMBL" id="KAK9807597.1"/>
    </source>
</evidence>
<dbReference type="EMBL" id="JALJOR010000012">
    <property type="protein sequence ID" value="KAK9807597.1"/>
    <property type="molecule type" value="Genomic_DNA"/>
</dbReference>
<sequence length="170" mass="18279">MLRINMAAEAAAVRLFAGQQAVLGDRPDVAYMKEQEGAYLNHLQALAPGYRARPSLFGPLCSAAGYAVGAASAVLPRNLAASVTGAVQDALSEEYTDQLRQLHTDRLAAEVGPLRDALRQLRDHERAPDDGVKAPDIFALQRPQDLSMEQGMAALVKYTFKGLFTLAGRA</sequence>
<evidence type="ECO:0000313" key="2">
    <source>
        <dbReference type="Proteomes" id="UP001489004"/>
    </source>
</evidence>
<dbReference type="GO" id="GO:0005743">
    <property type="term" value="C:mitochondrial inner membrane"/>
    <property type="evidence" value="ECO:0007669"/>
    <property type="project" value="TreeGrafter"/>
</dbReference>
<dbReference type="Pfam" id="PF03232">
    <property type="entry name" value="COQ7"/>
    <property type="match status" value="1"/>
</dbReference>
<name>A0AAW1PHM3_9CHLO</name>
<dbReference type="PANTHER" id="PTHR11237:SF4">
    <property type="entry name" value="5-DEMETHOXYUBIQUINONE HYDROXYLASE, MITOCHONDRIAL"/>
    <property type="match status" value="1"/>
</dbReference>
<dbReference type="GO" id="GO:0006744">
    <property type="term" value="P:ubiquinone biosynthetic process"/>
    <property type="evidence" value="ECO:0007669"/>
    <property type="project" value="InterPro"/>
</dbReference>
<proteinExistence type="predicted"/>
<accession>A0AAW1PHM3</accession>
<comment type="caution">
    <text evidence="1">The sequence shown here is derived from an EMBL/GenBank/DDBJ whole genome shotgun (WGS) entry which is preliminary data.</text>
</comment>
<dbReference type="AlphaFoldDB" id="A0AAW1PHM3"/>